<reference evidence="1 2" key="1">
    <citation type="journal article" date="2011" name="Proc. Natl. Acad. Sci. U.S.A.">
        <title>Evolutionary erosion of yeast sex chromosomes by mating-type switching accidents.</title>
        <authorList>
            <person name="Gordon J.L."/>
            <person name="Armisen D."/>
            <person name="Proux-Wera E."/>
            <person name="Oheigeartaigh S.S."/>
            <person name="Byrne K.P."/>
            <person name="Wolfe K.H."/>
        </authorList>
    </citation>
    <scope>NUCLEOTIDE SEQUENCE [LARGE SCALE GENOMIC DNA]</scope>
    <source>
        <strain evidence="2">ATCC 76901 / BCRC 22586 / CBS 4309 / NBRC 1992 / NRRL Y-12630</strain>
    </source>
</reference>
<organism evidence="1 2">
    <name type="scientific">Naumovozyma castellii</name>
    <name type="common">Yeast</name>
    <name type="synonym">Saccharomyces castellii</name>
    <dbReference type="NCBI Taxonomy" id="27288"/>
    <lineage>
        <taxon>Eukaryota</taxon>
        <taxon>Fungi</taxon>
        <taxon>Dikarya</taxon>
        <taxon>Ascomycota</taxon>
        <taxon>Saccharomycotina</taxon>
        <taxon>Saccharomycetes</taxon>
        <taxon>Saccharomycetales</taxon>
        <taxon>Saccharomycetaceae</taxon>
        <taxon>Naumovozyma</taxon>
    </lineage>
</organism>
<dbReference type="Pfam" id="PF10791">
    <property type="entry name" value="F1F0-ATPsyn_F"/>
    <property type="match status" value="1"/>
</dbReference>
<keyword evidence="2" id="KW-1185">Reference proteome</keyword>
<name>G0V8E0_NAUCA</name>
<dbReference type="RefSeq" id="XP_003674119.1">
    <property type="nucleotide sequence ID" value="XM_003674071.1"/>
</dbReference>
<dbReference type="STRING" id="1064592.G0V8E0"/>
<evidence type="ECO:0000313" key="1">
    <source>
        <dbReference type="EMBL" id="CCC67738.1"/>
    </source>
</evidence>
<dbReference type="GO" id="GO:0046933">
    <property type="term" value="F:proton-transporting ATP synthase activity, rotational mechanism"/>
    <property type="evidence" value="ECO:0007669"/>
    <property type="project" value="EnsemblFungi"/>
</dbReference>
<gene>
    <name evidence="1" type="primary">NCAS0A11800</name>
    <name evidence="1" type="ordered locus">NCAS_0A11800</name>
</gene>
<dbReference type="HOGENOM" id="CLU_152700_1_0_1"/>
<sequence length="103" mass="11436">MIFKRALSTLIPPKVVSVKHLTAAPNAKRINNVVGFYKLLPQGPAPKINNLSGPLGRYKAKYYDGENASGKPLLHLIGAIVVLGYSMEYYFHLRHHKNGEGEH</sequence>
<dbReference type="FunCoup" id="G0V8E0">
    <property type="interactions" value="125"/>
</dbReference>
<protein>
    <recommendedName>
        <fullName evidence="3">ATP synthase f chain, mitochondrial</fullName>
    </recommendedName>
</protein>
<evidence type="ECO:0000313" key="2">
    <source>
        <dbReference type="Proteomes" id="UP000001640"/>
    </source>
</evidence>
<dbReference type="PANTHER" id="PTHR28161">
    <property type="entry name" value="ATP SYNTHASE SUBUNIT F, MITOCHONDRIAL"/>
    <property type="match status" value="1"/>
</dbReference>
<dbReference type="eggNOG" id="ENOG502S739">
    <property type="taxonomic scope" value="Eukaryota"/>
</dbReference>
<reference key="2">
    <citation type="submission" date="2011-08" db="EMBL/GenBank/DDBJ databases">
        <title>Genome sequence of Naumovozyma castellii.</title>
        <authorList>
            <person name="Gordon J.L."/>
            <person name="Armisen D."/>
            <person name="Proux-Wera E."/>
            <person name="OhEigeartaigh S.S."/>
            <person name="Byrne K.P."/>
            <person name="Wolfe K.H."/>
        </authorList>
    </citation>
    <scope>NUCLEOTIDE SEQUENCE</scope>
    <source>
        <strain>Type strain:CBS 4309</strain>
    </source>
</reference>
<accession>G0V8E0</accession>
<dbReference type="EMBL" id="HE576752">
    <property type="protein sequence ID" value="CCC67738.1"/>
    <property type="molecule type" value="Genomic_DNA"/>
</dbReference>
<proteinExistence type="predicted"/>
<dbReference type="GO" id="GO:0016887">
    <property type="term" value="F:ATP hydrolysis activity"/>
    <property type="evidence" value="ECO:0007669"/>
    <property type="project" value="EnsemblFungi"/>
</dbReference>
<dbReference type="GO" id="GO:0005743">
    <property type="term" value="C:mitochondrial inner membrane"/>
    <property type="evidence" value="ECO:0007669"/>
    <property type="project" value="EnsemblFungi"/>
</dbReference>
<dbReference type="OrthoDB" id="5561579at2759"/>
<evidence type="ECO:0008006" key="3">
    <source>
        <dbReference type="Google" id="ProtNLM"/>
    </source>
</evidence>
<dbReference type="InParanoid" id="G0V8E0"/>
<dbReference type="GO" id="GO:0045259">
    <property type="term" value="C:proton-transporting ATP synthase complex"/>
    <property type="evidence" value="ECO:0007669"/>
    <property type="project" value="EnsemblFungi"/>
</dbReference>
<dbReference type="Proteomes" id="UP000001640">
    <property type="component" value="Chromosome 1"/>
</dbReference>
<dbReference type="InterPro" id="IPR019727">
    <property type="entry name" value="ATP_synth_F0_fsu_mt_fun"/>
</dbReference>
<dbReference type="GeneID" id="96901217"/>
<dbReference type="OMA" id="TIDYQMH"/>
<dbReference type="PANTHER" id="PTHR28161:SF1">
    <property type="entry name" value="ATP SYNTHASE SUBUNIT F, MITOCHONDRIAL"/>
    <property type="match status" value="1"/>
</dbReference>
<dbReference type="AlphaFoldDB" id="G0V8E0"/>
<dbReference type="KEGG" id="ncs:NCAS_0A11800"/>